<evidence type="ECO:0000313" key="2">
    <source>
        <dbReference type="EMBL" id="CAG8821617.1"/>
    </source>
</evidence>
<evidence type="ECO:0000256" key="1">
    <source>
        <dbReference type="SAM" id="Phobius"/>
    </source>
</evidence>
<proteinExistence type="predicted"/>
<sequence length="543" mass="62832">LKEHIITSMHLTNFQKIESKKIRTTFLTTFFSNNNTPTVIDLTDKELNNLDAVTIDNNTPTVIDLTKSDKELNNLATIIVDNNSQASKLNSMVTLKAQNVLDIVQKNGELTSSIYCKYSQVSNFNKWINYSFKELDMLIKNQENHPKKYRSNNLDKLLKYYKKEILDSKYQQLVKRYPVLGGLLEVVEKYRIEDWIANCIRYMVNKTIDEKWPIFIGMAQSVTKVLDKMEHNVTTMHGIQYNETFVDFLVVLISITVISGIPPLIIAVLPSDQKETLPKIIEENNLVVKYLNCAGAKLVGLYFDGAPHDRNWLGRMYFTNSKFQNKLGIIKETESILLKKLPLDLHLFENKLLLLSGTDFYHCIKKAFLEHIFEYACKLIEDFTLLDFLMMNEKIIKNIDIEMKGSIKRPDSDDGYNIHLGLLKESLDPELLLFLTEFEIGNMLEKVSTAMHGVLKSNGFLDEKNEEVEIGLIHYNTSELAIEKLLLSHQQRLIAHQNLPDKYDFATSNPEIYNSNNDNMFNDPIKIMKEMVQYRGEMEYCNE</sequence>
<keyword evidence="3" id="KW-1185">Reference proteome</keyword>
<feature type="transmembrane region" description="Helical" evidence="1">
    <location>
        <begin position="248"/>
        <end position="269"/>
    </location>
</feature>
<protein>
    <submittedName>
        <fullName evidence="2">39858_t:CDS:1</fullName>
    </submittedName>
</protein>
<dbReference type="Proteomes" id="UP000789901">
    <property type="component" value="Unassembled WGS sequence"/>
</dbReference>
<evidence type="ECO:0000313" key="3">
    <source>
        <dbReference type="Proteomes" id="UP000789901"/>
    </source>
</evidence>
<comment type="caution">
    <text evidence="2">The sequence shown here is derived from an EMBL/GenBank/DDBJ whole genome shotgun (WGS) entry which is preliminary data.</text>
</comment>
<name>A0ABN7W8W5_GIGMA</name>
<organism evidence="2 3">
    <name type="scientific">Gigaspora margarita</name>
    <dbReference type="NCBI Taxonomy" id="4874"/>
    <lineage>
        <taxon>Eukaryota</taxon>
        <taxon>Fungi</taxon>
        <taxon>Fungi incertae sedis</taxon>
        <taxon>Mucoromycota</taxon>
        <taxon>Glomeromycotina</taxon>
        <taxon>Glomeromycetes</taxon>
        <taxon>Diversisporales</taxon>
        <taxon>Gigasporaceae</taxon>
        <taxon>Gigaspora</taxon>
    </lineage>
</organism>
<gene>
    <name evidence="2" type="ORF">GMARGA_LOCUS27871</name>
</gene>
<reference evidence="2 3" key="1">
    <citation type="submission" date="2021-06" db="EMBL/GenBank/DDBJ databases">
        <authorList>
            <person name="Kallberg Y."/>
            <person name="Tangrot J."/>
            <person name="Rosling A."/>
        </authorList>
    </citation>
    <scope>NUCLEOTIDE SEQUENCE [LARGE SCALE GENOMIC DNA]</scope>
    <source>
        <strain evidence="2 3">120-4 pot B 10/14</strain>
    </source>
</reference>
<keyword evidence="1" id="KW-0472">Membrane</keyword>
<keyword evidence="1" id="KW-0812">Transmembrane</keyword>
<accession>A0ABN7W8W5</accession>
<keyword evidence="1" id="KW-1133">Transmembrane helix</keyword>
<feature type="non-terminal residue" evidence="2">
    <location>
        <position position="1"/>
    </location>
</feature>
<feature type="non-terminal residue" evidence="2">
    <location>
        <position position="543"/>
    </location>
</feature>
<dbReference type="EMBL" id="CAJVQB010034766">
    <property type="protein sequence ID" value="CAG8821617.1"/>
    <property type="molecule type" value="Genomic_DNA"/>
</dbReference>